<protein>
    <submittedName>
        <fullName evidence="1">Uncharacterized protein</fullName>
    </submittedName>
</protein>
<dbReference type="Proteomes" id="UP000319523">
    <property type="component" value="Unassembled WGS sequence"/>
</dbReference>
<accession>A0A506VDE8</accession>
<sequence>MMFFMLAANGKANMTTTALWDFINDISASVKQMTVNNVTQSSLGFTLVKENPEVNFYQAKTLNLHDSGKAEHFDLRLSKAPDGVKPFLSFSWRGECFSLDTIKQHYPQLGLTGVPRGRSENEMTSYTTPADKDKQTITFSFKANKPDCLSRVIIRGK</sequence>
<gene>
    <name evidence="1" type="ORF">FKM52_04430</name>
</gene>
<dbReference type="EMBL" id="VHQI01000002">
    <property type="protein sequence ID" value="TPW43787.1"/>
    <property type="molecule type" value="Genomic_DNA"/>
</dbReference>
<evidence type="ECO:0000313" key="1">
    <source>
        <dbReference type="EMBL" id="TPW43787.1"/>
    </source>
</evidence>
<dbReference type="RefSeq" id="WP_141174978.1">
    <property type="nucleotide sequence ID" value="NZ_VHQI01000002.1"/>
</dbReference>
<comment type="caution">
    <text evidence="1">The sequence shown here is derived from an EMBL/GenBank/DDBJ whole genome shotgun (WGS) entry which is preliminary data.</text>
</comment>
<proteinExistence type="predicted"/>
<evidence type="ECO:0000313" key="2">
    <source>
        <dbReference type="Proteomes" id="UP000319523"/>
    </source>
</evidence>
<reference evidence="1 2" key="1">
    <citation type="submission" date="2019-06" db="EMBL/GenBank/DDBJ databases">
        <authorList>
            <person name="Yang Y."/>
        </authorList>
    </citation>
    <scope>NUCLEOTIDE SEQUENCE [LARGE SCALE GENOMIC DNA]</scope>
    <source>
        <strain evidence="1 2">BIT-26</strain>
    </source>
</reference>
<name>A0A506VDE8_9GAMM</name>
<dbReference type="OrthoDB" id="6522802at2"/>
<keyword evidence="2" id="KW-1185">Reference proteome</keyword>
<dbReference type="AlphaFoldDB" id="A0A506VDE8"/>
<organism evidence="1 2">
    <name type="scientific">Mixta tenebrionis</name>
    <dbReference type="NCBI Taxonomy" id="2562439"/>
    <lineage>
        <taxon>Bacteria</taxon>
        <taxon>Pseudomonadati</taxon>
        <taxon>Pseudomonadota</taxon>
        <taxon>Gammaproteobacteria</taxon>
        <taxon>Enterobacterales</taxon>
        <taxon>Erwiniaceae</taxon>
        <taxon>Mixta</taxon>
    </lineage>
</organism>